<dbReference type="Proteomes" id="UP000295636">
    <property type="component" value="Unassembled WGS sequence"/>
</dbReference>
<dbReference type="Gene3D" id="3.90.1200.10">
    <property type="match status" value="1"/>
</dbReference>
<dbReference type="Gene3D" id="3.30.200.150">
    <property type="match status" value="1"/>
</dbReference>
<dbReference type="InterPro" id="IPR002575">
    <property type="entry name" value="Aminoglycoside_PTrfase"/>
</dbReference>
<dbReference type="GO" id="GO:0016740">
    <property type="term" value="F:transferase activity"/>
    <property type="evidence" value="ECO:0007669"/>
    <property type="project" value="UniProtKB-KW"/>
</dbReference>
<evidence type="ECO:0000313" key="3">
    <source>
        <dbReference type="Proteomes" id="UP000295636"/>
    </source>
</evidence>
<keyword evidence="2" id="KW-0808">Transferase</keyword>
<evidence type="ECO:0000259" key="1">
    <source>
        <dbReference type="Pfam" id="PF01636"/>
    </source>
</evidence>
<dbReference type="PANTHER" id="PTHR21310">
    <property type="entry name" value="AMINOGLYCOSIDE PHOSPHOTRANSFERASE-RELATED-RELATED"/>
    <property type="match status" value="1"/>
</dbReference>
<comment type="caution">
    <text evidence="2">The sequence shown here is derived from an EMBL/GenBank/DDBJ whole genome shotgun (WGS) entry which is preliminary data.</text>
</comment>
<proteinExistence type="predicted"/>
<keyword evidence="3" id="KW-1185">Reference proteome</keyword>
<dbReference type="EMBL" id="SMRT01000038">
    <property type="protein sequence ID" value="TDF89178.1"/>
    <property type="molecule type" value="Genomic_DNA"/>
</dbReference>
<name>A0A4R5K6R8_9BACL</name>
<organism evidence="2 3">
    <name type="scientific">Paenibacillus piri</name>
    <dbReference type="NCBI Taxonomy" id="2547395"/>
    <lineage>
        <taxon>Bacteria</taxon>
        <taxon>Bacillati</taxon>
        <taxon>Bacillota</taxon>
        <taxon>Bacilli</taxon>
        <taxon>Bacillales</taxon>
        <taxon>Paenibacillaceae</taxon>
        <taxon>Paenibacillus</taxon>
    </lineage>
</organism>
<accession>A0A4R5K6R8</accession>
<sequence length="302" mass="34965">MEDFNQMAKHFVKSRYGDDAHNLVPLAAGDWSKAYSFTLDGHEMIIRFGAYPGDFEKDRVMGTYSSESLPIPKVLEVGETENGFYAVSEKVPGKHLDELKEPELRLVLPQLFDILQGLQKLDLTDTQEAGLWRPDGTGSRWGTGLLSVAEPRARLAGWRERLDAFPQEVRIFDAGIEKLRQLVPQLQEYRGIAHCDLLNRNVLVDKGRITGIIDWGNALYGDPLYDFAWFLYWWPWYPEWQGIDLKEMIDQHWDKHGGSPAHKEERLRCYLIHIGLDHIAYSAFRQRSENMRRNAEQLLTYI</sequence>
<dbReference type="SUPFAM" id="SSF56112">
    <property type="entry name" value="Protein kinase-like (PK-like)"/>
    <property type="match status" value="1"/>
</dbReference>
<protein>
    <submittedName>
        <fullName evidence="2">Aminoglycoside phosphotransferase family protein</fullName>
    </submittedName>
</protein>
<feature type="domain" description="Aminoglycoside phosphotransferase" evidence="1">
    <location>
        <begin position="60"/>
        <end position="241"/>
    </location>
</feature>
<gene>
    <name evidence="2" type="ORF">E1757_34895</name>
</gene>
<dbReference type="Pfam" id="PF01636">
    <property type="entry name" value="APH"/>
    <property type="match status" value="1"/>
</dbReference>
<reference evidence="2 3" key="1">
    <citation type="submission" date="2019-03" db="EMBL/GenBank/DDBJ databases">
        <title>This is whole genome sequence of Paenibacillus sp MS74 strain.</title>
        <authorList>
            <person name="Trinh H.N."/>
        </authorList>
    </citation>
    <scope>NUCLEOTIDE SEQUENCE [LARGE SCALE GENOMIC DNA]</scope>
    <source>
        <strain evidence="2 3">MS74</strain>
    </source>
</reference>
<evidence type="ECO:0000313" key="2">
    <source>
        <dbReference type="EMBL" id="TDF89178.1"/>
    </source>
</evidence>
<dbReference type="InterPro" id="IPR011009">
    <property type="entry name" value="Kinase-like_dom_sf"/>
</dbReference>
<dbReference type="RefSeq" id="WP_133236981.1">
    <property type="nucleotide sequence ID" value="NZ_SMRT01000038.1"/>
</dbReference>
<dbReference type="InterPro" id="IPR051678">
    <property type="entry name" value="AGP_Transferase"/>
</dbReference>
<dbReference type="OrthoDB" id="334783at2"/>
<dbReference type="AlphaFoldDB" id="A0A4R5K6R8"/>